<proteinExistence type="predicted"/>
<evidence type="ECO:0000313" key="3">
    <source>
        <dbReference type="Proteomes" id="UP001153069"/>
    </source>
</evidence>
<protein>
    <submittedName>
        <fullName evidence="2">Uncharacterized protein</fullName>
    </submittedName>
</protein>
<evidence type="ECO:0000256" key="1">
    <source>
        <dbReference type="SAM" id="MobiDB-lite"/>
    </source>
</evidence>
<reference evidence="2" key="1">
    <citation type="submission" date="2020-06" db="EMBL/GenBank/DDBJ databases">
        <authorList>
            <consortium name="Plant Systems Biology data submission"/>
        </authorList>
    </citation>
    <scope>NUCLEOTIDE SEQUENCE</scope>
    <source>
        <strain evidence="2">D6</strain>
    </source>
</reference>
<feature type="region of interest" description="Disordered" evidence="1">
    <location>
        <begin position="98"/>
        <end position="119"/>
    </location>
</feature>
<gene>
    <name evidence="2" type="ORF">SEMRO_281_G107320.1</name>
</gene>
<comment type="caution">
    <text evidence="2">The sequence shown here is derived from an EMBL/GenBank/DDBJ whole genome shotgun (WGS) entry which is preliminary data.</text>
</comment>
<accession>A0A9N8DU61</accession>
<organism evidence="2 3">
    <name type="scientific">Seminavis robusta</name>
    <dbReference type="NCBI Taxonomy" id="568900"/>
    <lineage>
        <taxon>Eukaryota</taxon>
        <taxon>Sar</taxon>
        <taxon>Stramenopiles</taxon>
        <taxon>Ochrophyta</taxon>
        <taxon>Bacillariophyta</taxon>
        <taxon>Bacillariophyceae</taxon>
        <taxon>Bacillariophycidae</taxon>
        <taxon>Naviculales</taxon>
        <taxon>Naviculaceae</taxon>
        <taxon>Seminavis</taxon>
    </lineage>
</organism>
<dbReference type="OrthoDB" id="52711at2759"/>
<evidence type="ECO:0000313" key="2">
    <source>
        <dbReference type="EMBL" id="CAB9506851.1"/>
    </source>
</evidence>
<sequence length="200" mass="23553">MSENKDNGNEKKKAKIKVDWKYHPARTLIRDRFENGQIPLSYSIASGFGPRDVYDSLIALGDPAMTGVEYDEEFTRHLRDIRLQIAECSDRARDDEDAYKNFRTNHPTPEVDGRGRPRWQGSEAEVLLKQDMDDGIHKQFDKPSSFYESRPEYQKFELEVFRGHIDQEKRLRNYYNYLEKEEAEEKEKLEKARKKVTGGK</sequence>
<name>A0A9N8DU61_9STRA</name>
<dbReference type="EMBL" id="CAICTM010000280">
    <property type="protein sequence ID" value="CAB9506851.1"/>
    <property type="molecule type" value="Genomic_DNA"/>
</dbReference>
<dbReference type="AlphaFoldDB" id="A0A9N8DU61"/>
<keyword evidence="3" id="KW-1185">Reference proteome</keyword>
<dbReference type="Proteomes" id="UP001153069">
    <property type="component" value="Unassembled WGS sequence"/>
</dbReference>